<accession>A0A348WLS6</accession>
<name>A0A348WLS6_9GAMM</name>
<evidence type="ECO:0000256" key="1">
    <source>
        <dbReference type="SAM" id="Phobius"/>
    </source>
</evidence>
<dbReference type="CDD" id="cd11614">
    <property type="entry name" value="SAF_CpaB_FlgA_like"/>
    <property type="match status" value="1"/>
</dbReference>
<dbReference type="InterPro" id="IPR013974">
    <property type="entry name" value="SAF"/>
</dbReference>
<organism evidence="3 4">
    <name type="scientific">Idiomarina baltica</name>
    <dbReference type="NCBI Taxonomy" id="190892"/>
    <lineage>
        <taxon>Bacteria</taxon>
        <taxon>Pseudomonadati</taxon>
        <taxon>Pseudomonadota</taxon>
        <taxon>Gammaproteobacteria</taxon>
        <taxon>Alteromonadales</taxon>
        <taxon>Idiomarinaceae</taxon>
        <taxon>Idiomarina</taxon>
    </lineage>
</organism>
<keyword evidence="1" id="KW-0472">Membrane</keyword>
<dbReference type="Pfam" id="PF08666">
    <property type="entry name" value="SAF"/>
    <property type="match status" value="1"/>
</dbReference>
<proteinExistence type="predicted"/>
<dbReference type="EMBL" id="DMUP01000041">
    <property type="protein sequence ID" value="HAR55488.1"/>
    <property type="molecule type" value="Genomic_DNA"/>
</dbReference>
<evidence type="ECO:0000259" key="2">
    <source>
        <dbReference type="Pfam" id="PF08666"/>
    </source>
</evidence>
<comment type="caution">
    <text evidence="3">The sequence shown here is derived from an EMBL/GenBank/DDBJ whole genome shotgun (WGS) entry which is preliminary data.</text>
</comment>
<gene>
    <name evidence="3" type="primary">cpaB</name>
    <name evidence="3" type="ORF">DCR58_01740</name>
</gene>
<dbReference type="NCBIfam" id="TIGR03177">
    <property type="entry name" value="pilus_cpaB"/>
    <property type="match status" value="1"/>
</dbReference>
<reference evidence="3 4" key="1">
    <citation type="journal article" date="2018" name="Nat. Biotechnol.">
        <title>A standardized bacterial taxonomy based on genome phylogeny substantially revises the tree of life.</title>
        <authorList>
            <person name="Parks D.H."/>
            <person name="Chuvochina M."/>
            <person name="Waite D.W."/>
            <person name="Rinke C."/>
            <person name="Skarshewski A."/>
            <person name="Chaumeil P.A."/>
            <person name="Hugenholtz P."/>
        </authorList>
    </citation>
    <scope>NUCLEOTIDE SEQUENCE [LARGE SCALE GENOMIC DNA]</scope>
    <source>
        <strain evidence="3">UBA9360</strain>
    </source>
</reference>
<keyword evidence="1" id="KW-1133">Transmembrane helix</keyword>
<dbReference type="STRING" id="314276.OS145_12739"/>
<dbReference type="Proteomes" id="UP000262878">
    <property type="component" value="Unassembled WGS sequence"/>
</dbReference>
<feature type="transmembrane region" description="Helical" evidence="1">
    <location>
        <begin position="7"/>
        <end position="25"/>
    </location>
</feature>
<feature type="domain" description="SAF" evidence="2">
    <location>
        <begin position="48"/>
        <end position="108"/>
    </location>
</feature>
<evidence type="ECO:0000313" key="4">
    <source>
        <dbReference type="Proteomes" id="UP000262878"/>
    </source>
</evidence>
<dbReference type="AlphaFoldDB" id="A0A348WLS6"/>
<sequence>MKAKKQWVILLLMSIVLTAFTLWLLRSYLNYETAKRLKAETPPEQAIVVFNQDLKAGTLVDASMLSLRQYPAHLVNPGWMTEDYVGTILDLPIKRAVTAGSPVEETQFELNYQKRMADRLPENHWAITLPVDLMQLHDGQLQPDDRVDLVSKKPMQDSLSVVENLRVLSVNGTDLGQGMSVTLAVSAKQRFRLGQMIGDGIQWWVRSTGKRQPWQTYERRSAILDW</sequence>
<dbReference type="RefSeq" id="WP_272978266.1">
    <property type="nucleotide sequence ID" value="NZ_DBGH01000102.1"/>
</dbReference>
<dbReference type="InterPro" id="IPR017592">
    <property type="entry name" value="Pilus_assmbl_Flp-typ_CpaB"/>
</dbReference>
<keyword evidence="1" id="KW-0812">Transmembrane</keyword>
<evidence type="ECO:0000313" key="3">
    <source>
        <dbReference type="EMBL" id="HAR55488.1"/>
    </source>
</evidence>
<protein>
    <submittedName>
        <fullName evidence="3">Flp pilus assembly protein CpaB</fullName>
    </submittedName>
</protein>